<dbReference type="Proteomes" id="UP001529510">
    <property type="component" value="Unassembled WGS sequence"/>
</dbReference>
<proteinExistence type="predicted"/>
<dbReference type="Gene3D" id="1.10.510.10">
    <property type="entry name" value="Transferase(Phosphotransferase) domain 1"/>
    <property type="match status" value="1"/>
</dbReference>
<gene>
    <name evidence="2" type="ORF">M9458_047881</name>
</gene>
<dbReference type="SUPFAM" id="SSF56112">
    <property type="entry name" value="Protein kinase-like (PK-like)"/>
    <property type="match status" value="1"/>
</dbReference>
<feature type="non-terminal residue" evidence="2">
    <location>
        <position position="1"/>
    </location>
</feature>
<evidence type="ECO:0000313" key="2">
    <source>
        <dbReference type="EMBL" id="KAL0156635.1"/>
    </source>
</evidence>
<evidence type="ECO:0000313" key="3">
    <source>
        <dbReference type="Proteomes" id="UP001529510"/>
    </source>
</evidence>
<dbReference type="PANTHER" id="PTHR24347">
    <property type="entry name" value="SERINE/THREONINE-PROTEIN KINASE"/>
    <property type="match status" value="1"/>
</dbReference>
<dbReference type="EMBL" id="JAMKFB020000024">
    <property type="protein sequence ID" value="KAL0156635.1"/>
    <property type="molecule type" value="Genomic_DNA"/>
</dbReference>
<dbReference type="InterPro" id="IPR011009">
    <property type="entry name" value="Kinase-like_dom_sf"/>
</dbReference>
<comment type="caution">
    <text evidence="2">The sequence shown here is derived from an EMBL/GenBank/DDBJ whole genome shotgun (WGS) entry which is preliminary data.</text>
</comment>
<reference evidence="2 3" key="1">
    <citation type="submission" date="2024-05" db="EMBL/GenBank/DDBJ databases">
        <title>Genome sequencing and assembly of Indian major carp, Cirrhinus mrigala (Hamilton, 1822).</title>
        <authorList>
            <person name="Mohindra V."/>
            <person name="Chowdhury L.M."/>
            <person name="Lal K."/>
            <person name="Jena J.K."/>
        </authorList>
    </citation>
    <scope>NUCLEOTIDE SEQUENCE [LARGE SCALE GENOMIC DNA]</scope>
    <source>
        <strain evidence="2">CM1030</strain>
        <tissue evidence="2">Blood</tissue>
    </source>
</reference>
<feature type="non-terminal residue" evidence="2">
    <location>
        <position position="53"/>
    </location>
</feature>
<sequence>VYDDGRSVYLVTELLKGGELLDKILRQKFFSEREASAVLYTITKTVEYLHTQG</sequence>
<accession>A0ABD0N398</accession>
<name>A0ABD0N398_CIRMR</name>
<dbReference type="Pfam" id="PF00069">
    <property type="entry name" value="Pkinase"/>
    <property type="match status" value="1"/>
</dbReference>
<dbReference type="AlphaFoldDB" id="A0ABD0N398"/>
<organism evidence="2 3">
    <name type="scientific">Cirrhinus mrigala</name>
    <name type="common">Mrigala</name>
    <dbReference type="NCBI Taxonomy" id="683832"/>
    <lineage>
        <taxon>Eukaryota</taxon>
        <taxon>Metazoa</taxon>
        <taxon>Chordata</taxon>
        <taxon>Craniata</taxon>
        <taxon>Vertebrata</taxon>
        <taxon>Euteleostomi</taxon>
        <taxon>Actinopterygii</taxon>
        <taxon>Neopterygii</taxon>
        <taxon>Teleostei</taxon>
        <taxon>Ostariophysi</taxon>
        <taxon>Cypriniformes</taxon>
        <taxon>Cyprinidae</taxon>
        <taxon>Labeoninae</taxon>
        <taxon>Labeonini</taxon>
        <taxon>Cirrhinus</taxon>
    </lineage>
</organism>
<evidence type="ECO:0000259" key="1">
    <source>
        <dbReference type="PROSITE" id="PS50011"/>
    </source>
</evidence>
<dbReference type="PROSITE" id="PS50011">
    <property type="entry name" value="PROTEIN_KINASE_DOM"/>
    <property type="match status" value="1"/>
</dbReference>
<keyword evidence="3" id="KW-1185">Reference proteome</keyword>
<protein>
    <recommendedName>
        <fullName evidence="1">Protein kinase domain-containing protein</fullName>
    </recommendedName>
</protein>
<dbReference type="InterPro" id="IPR000719">
    <property type="entry name" value="Prot_kinase_dom"/>
</dbReference>
<dbReference type="Gene3D" id="3.30.200.20">
    <property type="entry name" value="Phosphorylase Kinase, domain 1"/>
    <property type="match status" value="1"/>
</dbReference>
<feature type="domain" description="Protein kinase" evidence="1">
    <location>
        <begin position="1"/>
        <end position="53"/>
    </location>
</feature>